<protein>
    <submittedName>
        <fullName evidence="4">Uncharacterized protein</fullName>
    </submittedName>
</protein>
<feature type="region of interest" description="Disordered" evidence="1">
    <location>
        <begin position="611"/>
        <end position="644"/>
    </location>
</feature>
<reference evidence="4" key="1">
    <citation type="submission" date="2017-09" db="EMBL/GenBank/DDBJ databases">
        <title>Polyketide synthases of a Diaporthe helianthi virulent isolate.</title>
        <authorList>
            <person name="Baroncelli R."/>
        </authorList>
    </citation>
    <scope>NUCLEOTIDE SEQUENCE [LARGE SCALE GENOMIC DNA]</scope>
    <source>
        <strain evidence="4">7/96</strain>
    </source>
</reference>
<accession>A0A2P5I792</accession>
<evidence type="ECO:0000313" key="5">
    <source>
        <dbReference type="Proteomes" id="UP000094444"/>
    </source>
</evidence>
<feature type="domain" description="SAM-like" evidence="3">
    <location>
        <begin position="835"/>
        <end position="909"/>
    </location>
</feature>
<evidence type="ECO:0000259" key="3">
    <source>
        <dbReference type="Pfam" id="PF23395"/>
    </source>
</evidence>
<dbReference type="AlphaFoldDB" id="A0A2P5I792"/>
<evidence type="ECO:0000259" key="2">
    <source>
        <dbReference type="Pfam" id="PF23394"/>
    </source>
</evidence>
<dbReference type="InterPro" id="IPR057559">
    <property type="entry name" value="SAM_6"/>
</dbReference>
<proteinExistence type="predicted"/>
<dbReference type="EMBL" id="MAVT02000191">
    <property type="protein sequence ID" value="POS78371.1"/>
    <property type="molecule type" value="Genomic_DNA"/>
</dbReference>
<dbReference type="OrthoDB" id="3647246at2759"/>
<organism evidence="4 5">
    <name type="scientific">Diaporthe helianthi</name>
    <dbReference type="NCBI Taxonomy" id="158607"/>
    <lineage>
        <taxon>Eukaryota</taxon>
        <taxon>Fungi</taxon>
        <taxon>Dikarya</taxon>
        <taxon>Ascomycota</taxon>
        <taxon>Pezizomycotina</taxon>
        <taxon>Sordariomycetes</taxon>
        <taxon>Sordariomycetidae</taxon>
        <taxon>Diaporthales</taxon>
        <taxon>Diaporthaceae</taxon>
        <taxon>Diaporthe</taxon>
    </lineage>
</organism>
<dbReference type="InParanoid" id="A0A2P5I792"/>
<feature type="domain" description="DUF7102" evidence="2">
    <location>
        <begin position="662"/>
        <end position="826"/>
    </location>
</feature>
<comment type="caution">
    <text evidence="4">The sequence shown here is derived from an EMBL/GenBank/DDBJ whole genome shotgun (WGS) entry which is preliminary data.</text>
</comment>
<evidence type="ECO:0000313" key="4">
    <source>
        <dbReference type="EMBL" id="POS78371.1"/>
    </source>
</evidence>
<dbReference type="InterPro" id="IPR055528">
    <property type="entry name" value="DUF7102"/>
</dbReference>
<keyword evidence="5" id="KW-1185">Reference proteome</keyword>
<feature type="compositionally biased region" description="Basic and acidic residues" evidence="1">
    <location>
        <begin position="546"/>
        <end position="555"/>
    </location>
</feature>
<evidence type="ECO:0000256" key="1">
    <source>
        <dbReference type="SAM" id="MobiDB-lite"/>
    </source>
</evidence>
<dbReference type="Pfam" id="PF23394">
    <property type="entry name" value="DUF7102"/>
    <property type="match status" value="1"/>
</dbReference>
<dbReference type="Proteomes" id="UP000094444">
    <property type="component" value="Unassembled WGS sequence"/>
</dbReference>
<sequence length="916" mass="102273">MDTDDYTQELDAQASTYVDGEDPTRIHNEVLWYAFEQDLIRDYTLNSFSICHLFTPLVQTTLPSITDSGFTDGSPLPSLEIFEPNIESKLAFPQSAQKFQDETLRELTDDEVKTLTWEIMDSGNTRHLKLELPILRADDDRGMRQFRKELAARREVRIGDHRLPLDLVTGEGMQLPESTRLEANQLLRKVKNEKLGITRSALQFLADVVKDDYDDEEQWNSLVEEVKGTKWVRNSALEKLELPISPQFKQDQTPTPDDAYLIPIPSDPSSSIFDDDLKAAEEQLFEEYGDVWSEPTSPILERFLDTEISEEDKKEFLRPNCSEEESRKSHIEEHKIEPPILPFSSLEEQLLPGPGAFGSFVAQEMNIEGLALETLETFSDFHFQDEFANAADLTMKTIEQEQLHAADATARVPVPIMDFSIPEPEWKRLGKNAEAIFKYIKCGHESLFRLPKWPRDCATESKLIWRPIGSEASRVSTEAAIDADDALINAFIIPLDSGEVPTSLEFVQKRTKLAILEHMTEDDEIEVHVEEPKKSTTTSLGVAKKRALDAADSARSKKPRPSLKYTGDNGELLVGTSPGASMKLLNNFMELHAPKKKWSVSKYFTTTKHATPALPAPAGPSKEPQESGELGKPAGAQTTSCSKSHPLAQYPSIKATSSPLTICISLTAPRHLIRALEGLLPGLTLMERDYNKHNTSVWSPGSVSRTEVVPPLAFDADITLSPSTGVVITSMIKVRQKPRPQSLKNSVQERIEKIAARYDRLIILVGGEGGPDDTFREMSSSDAAALASFQGSASGLWCNALVYYVGGGDDTLSRWVASLVCRYGQSEPAVQATLMEDETLWELWLRRAGFNAYAAQTVAGQLKVPKTDTGAARQHHGLAAFVTMTRNERMRRFGPVVGQRVMERVSRVVDEIWNKP</sequence>
<feature type="region of interest" description="Disordered" evidence="1">
    <location>
        <begin position="530"/>
        <end position="572"/>
    </location>
</feature>
<dbReference type="Pfam" id="PF23395">
    <property type="entry name" value="SAM_6"/>
    <property type="match status" value="1"/>
</dbReference>
<name>A0A2P5I792_DIAHE</name>
<gene>
    <name evidence="4" type="ORF">DHEL01_v203225</name>
</gene>